<keyword evidence="3" id="KW-1185">Reference proteome</keyword>
<evidence type="ECO:0000313" key="3">
    <source>
        <dbReference type="Proteomes" id="UP000625316"/>
    </source>
</evidence>
<protein>
    <submittedName>
        <fullName evidence="2">Uncharacterized protein</fullName>
    </submittedName>
</protein>
<dbReference type="EMBL" id="JADEXQ010000057">
    <property type="protein sequence ID" value="MBE9031255.1"/>
    <property type="molecule type" value="Genomic_DNA"/>
</dbReference>
<sequence length="48" mass="5562">MESTVQSPLLGWLVIAAFGMLLIVTLGVVYITTSEWRDRRRRENETPR</sequence>
<keyword evidence="1" id="KW-1133">Transmembrane helix</keyword>
<keyword evidence="1" id="KW-0472">Membrane</keyword>
<comment type="caution">
    <text evidence="2">The sequence shown here is derived from an EMBL/GenBank/DDBJ whole genome shotgun (WGS) entry which is preliminary data.</text>
</comment>
<proteinExistence type="predicted"/>
<feature type="transmembrane region" description="Helical" evidence="1">
    <location>
        <begin position="12"/>
        <end position="32"/>
    </location>
</feature>
<organism evidence="2 3">
    <name type="scientific">Romeriopsis navalis LEGE 11480</name>
    <dbReference type="NCBI Taxonomy" id="2777977"/>
    <lineage>
        <taxon>Bacteria</taxon>
        <taxon>Bacillati</taxon>
        <taxon>Cyanobacteriota</taxon>
        <taxon>Cyanophyceae</taxon>
        <taxon>Leptolyngbyales</taxon>
        <taxon>Leptolyngbyaceae</taxon>
        <taxon>Romeriopsis</taxon>
        <taxon>Romeriopsis navalis</taxon>
    </lineage>
</organism>
<dbReference type="RefSeq" id="WP_264326085.1">
    <property type="nucleotide sequence ID" value="NZ_JADEXQ010000057.1"/>
</dbReference>
<name>A0A928VRI4_9CYAN</name>
<accession>A0A928VRI4</accession>
<evidence type="ECO:0000313" key="2">
    <source>
        <dbReference type="EMBL" id="MBE9031255.1"/>
    </source>
</evidence>
<evidence type="ECO:0000256" key="1">
    <source>
        <dbReference type="SAM" id="Phobius"/>
    </source>
</evidence>
<dbReference type="AlphaFoldDB" id="A0A928VRI4"/>
<keyword evidence="1" id="KW-0812">Transmembrane</keyword>
<dbReference type="Proteomes" id="UP000625316">
    <property type="component" value="Unassembled WGS sequence"/>
</dbReference>
<reference evidence="2" key="1">
    <citation type="submission" date="2020-10" db="EMBL/GenBank/DDBJ databases">
        <authorList>
            <person name="Castelo-Branco R."/>
            <person name="Eusebio N."/>
            <person name="Adriana R."/>
            <person name="Vieira A."/>
            <person name="Brugerolle De Fraissinette N."/>
            <person name="Rezende De Castro R."/>
            <person name="Schneider M.P."/>
            <person name="Vasconcelos V."/>
            <person name="Leao P.N."/>
        </authorList>
    </citation>
    <scope>NUCLEOTIDE SEQUENCE</scope>
    <source>
        <strain evidence="2">LEGE 11480</strain>
    </source>
</reference>
<gene>
    <name evidence="2" type="ORF">IQ266_16090</name>
</gene>